<dbReference type="AlphaFoldDB" id="A0A7X3LWE7"/>
<evidence type="ECO:0000256" key="2">
    <source>
        <dbReference type="SAM" id="MobiDB-lite"/>
    </source>
</evidence>
<dbReference type="Gene3D" id="2.60.120.260">
    <property type="entry name" value="Galactose-binding domain-like"/>
    <property type="match status" value="1"/>
</dbReference>
<dbReference type="InterPro" id="IPR000383">
    <property type="entry name" value="Xaa-Pro-like_dom"/>
</dbReference>
<dbReference type="RefSeq" id="WP_160776600.1">
    <property type="nucleotide sequence ID" value="NZ_WUMV01000007.1"/>
</dbReference>
<dbReference type="InterPro" id="IPR008979">
    <property type="entry name" value="Galactose-bd-like_sf"/>
</dbReference>
<name>A0A7X3LWE7_9HYPH</name>
<keyword evidence="1 4" id="KW-0378">Hydrolase</keyword>
<dbReference type="InterPro" id="IPR029058">
    <property type="entry name" value="AB_hydrolase_fold"/>
</dbReference>
<accession>A0A7X3LWE7</accession>
<proteinExistence type="predicted"/>
<dbReference type="EMBL" id="WUMV01000007">
    <property type="protein sequence ID" value="MXN66365.1"/>
    <property type="molecule type" value="Genomic_DNA"/>
</dbReference>
<dbReference type="NCBIfam" id="TIGR00976">
    <property type="entry name" value="CocE_NonD"/>
    <property type="match status" value="1"/>
</dbReference>
<dbReference type="PANTHER" id="PTHR43056">
    <property type="entry name" value="PEPTIDASE S9 PROLYL OLIGOPEPTIDASE"/>
    <property type="match status" value="1"/>
</dbReference>
<dbReference type="GO" id="GO:0008239">
    <property type="term" value="F:dipeptidyl-peptidase activity"/>
    <property type="evidence" value="ECO:0007669"/>
    <property type="project" value="InterPro"/>
</dbReference>
<reference evidence="4 5" key="1">
    <citation type="submission" date="2019-12" db="EMBL/GenBank/DDBJ databases">
        <authorList>
            <person name="Li M."/>
        </authorList>
    </citation>
    <scope>NUCLEOTIDE SEQUENCE [LARGE SCALE GENOMIC DNA]</scope>
    <source>
        <strain evidence="4 5">GBMRC 2046</strain>
    </source>
</reference>
<dbReference type="InterPro" id="IPR005674">
    <property type="entry name" value="CocE/Ser_esterase"/>
</dbReference>
<dbReference type="PANTHER" id="PTHR43056:SF10">
    <property type="entry name" value="COCE_NOND FAMILY, PUTATIVE (AFU_ORTHOLOGUE AFUA_7G00600)-RELATED"/>
    <property type="match status" value="1"/>
</dbReference>
<feature type="compositionally biased region" description="Basic and acidic residues" evidence="2">
    <location>
        <begin position="549"/>
        <end position="561"/>
    </location>
</feature>
<dbReference type="SUPFAM" id="SSF49785">
    <property type="entry name" value="Galactose-binding domain-like"/>
    <property type="match status" value="1"/>
</dbReference>
<dbReference type="InterPro" id="IPR013736">
    <property type="entry name" value="Xaa-Pro_dipept_C"/>
</dbReference>
<dbReference type="Gene3D" id="3.40.50.1820">
    <property type="entry name" value="alpha/beta hydrolase"/>
    <property type="match status" value="1"/>
</dbReference>
<dbReference type="Proteomes" id="UP000433101">
    <property type="component" value="Unassembled WGS sequence"/>
</dbReference>
<protein>
    <submittedName>
        <fullName evidence="4">CocE/NonD family hydrolase</fullName>
    </submittedName>
</protein>
<gene>
    <name evidence="4" type="ORF">GR183_15730</name>
</gene>
<dbReference type="Pfam" id="PF08530">
    <property type="entry name" value="PepX_C"/>
    <property type="match status" value="1"/>
</dbReference>
<dbReference type="Pfam" id="PF02129">
    <property type="entry name" value="Peptidase_S15"/>
    <property type="match status" value="1"/>
</dbReference>
<organism evidence="4 5">
    <name type="scientific">Stappia sediminis</name>
    <dbReference type="NCBI Taxonomy" id="2692190"/>
    <lineage>
        <taxon>Bacteria</taxon>
        <taxon>Pseudomonadati</taxon>
        <taxon>Pseudomonadota</taxon>
        <taxon>Alphaproteobacteria</taxon>
        <taxon>Hyphomicrobiales</taxon>
        <taxon>Stappiaceae</taxon>
        <taxon>Stappia</taxon>
    </lineage>
</organism>
<evidence type="ECO:0000256" key="1">
    <source>
        <dbReference type="ARBA" id="ARBA00022801"/>
    </source>
</evidence>
<evidence type="ECO:0000313" key="5">
    <source>
        <dbReference type="Proteomes" id="UP000433101"/>
    </source>
</evidence>
<dbReference type="SUPFAM" id="SSF53474">
    <property type="entry name" value="alpha/beta-Hydrolases"/>
    <property type="match status" value="1"/>
</dbReference>
<dbReference type="SMART" id="SM00939">
    <property type="entry name" value="PepX_C"/>
    <property type="match status" value="1"/>
</dbReference>
<evidence type="ECO:0000313" key="4">
    <source>
        <dbReference type="EMBL" id="MXN66365.1"/>
    </source>
</evidence>
<dbReference type="InterPro" id="IPR050585">
    <property type="entry name" value="Xaa-Pro_dipeptidyl-ppase/CocE"/>
</dbReference>
<comment type="caution">
    <text evidence="4">The sequence shown here is derived from an EMBL/GenBank/DDBJ whole genome shotgun (WGS) entry which is preliminary data.</text>
</comment>
<feature type="region of interest" description="Disordered" evidence="2">
    <location>
        <begin position="527"/>
        <end position="565"/>
    </location>
</feature>
<evidence type="ECO:0000259" key="3">
    <source>
        <dbReference type="SMART" id="SM00939"/>
    </source>
</evidence>
<feature type="domain" description="Xaa-Pro dipeptidyl-peptidase C-terminal" evidence="3">
    <location>
        <begin position="290"/>
        <end position="523"/>
    </location>
</feature>
<keyword evidence="5" id="KW-1185">Reference proteome</keyword>
<dbReference type="Gene3D" id="1.10.3020.10">
    <property type="entry name" value="alpha-amino acid ester hydrolase ( Helical cap domain)"/>
    <property type="match status" value="1"/>
</dbReference>
<sequence length="667" mass="74293">MPQAPALSDVEILDPLWIPMPDGVRLAARAWLPKGARENPVPAILEYLPYRRRDGTAQRDDANHPWFAANGYACIRVDIRGNGDSDGFMDDEYTEEELEDGVEVINWLARQPWCDGNVGMIGISWGGFNGLQIAAMRPKALKAIVTICSSDDRYADDIHYMGGCLLTENLGWSSQMLAYSSRAPDPQVVGERWREMWLERLERQPLLLEPWLKHQRRDAYWKRASVCEDYGAITAAVYAVGGWADAYTNTIPRLLENLKGPRKGLIGPWVHKYPHQAYPEPAIGFLQECKRWWDRWLKGEENGVDDEPILDYYIMDGIAPSRRIDARPGTWAAEAAWPSPLVRRERMSLSDSGLGDTIGNHVLHLKANQRVGAAAQRFCPGMRDRNELAADQRPDDAGSLVLDADVLERPLDIVGAAKLKVRAVPDAATGFLAARLCDVRPDGSVAFITAGTLNLTHSPDHAEVAPLEPGQPVERTLVFNDIAYRLPAGHRLRLALSTSYWPMVWPSAEPLSLEIDPAGSELDIPVRHGEGPAPTEFGRPEAAPPLDDVELRPESSARREETLEDGTEVLTLVTDGGKQRLAASGIESGRTTREVWSLHPDDPLSARMEASWSYEVGRGDWHTRTETSTVMTCDVDNFYIRASLEAFEGEKLIFDKTWDIAIPRDGV</sequence>